<dbReference type="Proteomes" id="UP000244722">
    <property type="component" value="Unassembled WGS sequence"/>
</dbReference>
<gene>
    <name evidence="2" type="ORF">B9Z19DRAFT_452195</name>
</gene>
<accession>A0A2T6ZG65</accession>
<proteinExistence type="predicted"/>
<protein>
    <submittedName>
        <fullName evidence="2">Uncharacterized protein</fullName>
    </submittedName>
</protein>
<evidence type="ECO:0000313" key="2">
    <source>
        <dbReference type="EMBL" id="PUU74414.1"/>
    </source>
</evidence>
<sequence>MNSAEHPIPLLISGSALILVRQWLAVIEDLVVRNCLCKRIGLPYNRRCSSLSPRPGSAQGWTVLVSEFRPFNNQNHPGKLKVNTLK</sequence>
<feature type="signal peptide" evidence="1">
    <location>
        <begin position="1"/>
        <end position="25"/>
    </location>
</feature>
<organism evidence="2 3">
    <name type="scientific">Tuber borchii</name>
    <name type="common">White truffle</name>
    <dbReference type="NCBI Taxonomy" id="42251"/>
    <lineage>
        <taxon>Eukaryota</taxon>
        <taxon>Fungi</taxon>
        <taxon>Dikarya</taxon>
        <taxon>Ascomycota</taxon>
        <taxon>Pezizomycotina</taxon>
        <taxon>Pezizomycetes</taxon>
        <taxon>Pezizales</taxon>
        <taxon>Tuberaceae</taxon>
        <taxon>Tuber</taxon>
    </lineage>
</organism>
<evidence type="ECO:0000256" key="1">
    <source>
        <dbReference type="SAM" id="SignalP"/>
    </source>
</evidence>
<name>A0A2T6ZG65_TUBBO</name>
<keyword evidence="3" id="KW-1185">Reference proteome</keyword>
<feature type="chain" id="PRO_5015408454" evidence="1">
    <location>
        <begin position="26"/>
        <end position="86"/>
    </location>
</feature>
<reference evidence="2 3" key="1">
    <citation type="submission" date="2017-04" db="EMBL/GenBank/DDBJ databases">
        <title>Draft genome sequence of Tuber borchii Vittad., a whitish edible truffle.</title>
        <authorList>
            <consortium name="DOE Joint Genome Institute"/>
            <person name="Murat C."/>
            <person name="Kuo A."/>
            <person name="Barry K.W."/>
            <person name="Clum A."/>
            <person name="Dockter R.B."/>
            <person name="Fauchery L."/>
            <person name="Iotti M."/>
            <person name="Kohler A."/>
            <person name="Labutti K."/>
            <person name="Lindquist E.A."/>
            <person name="Lipzen A."/>
            <person name="Ohm R.A."/>
            <person name="Wang M."/>
            <person name="Grigoriev I.V."/>
            <person name="Zambonelli A."/>
            <person name="Martin F.M."/>
        </authorList>
    </citation>
    <scope>NUCLEOTIDE SEQUENCE [LARGE SCALE GENOMIC DNA]</scope>
    <source>
        <strain evidence="2 3">Tbo3840</strain>
    </source>
</reference>
<comment type="caution">
    <text evidence="2">The sequence shown here is derived from an EMBL/GenBank/DDBJ whole genome shotgun (WGS) entry which is preliminary data.</text>
</comment>
<evidence type="ECO:0000313" key="3">
    <source>
        <dbReference type="Proteomes" id="UP000244722"/>
    </source>
</evidence>
<keyword evidence="1" id="KW-0732">Signal</keyword>
<dbReference type="EMBL" id="NESQ01000301">
    <property type="protein sequence ID" value="PUU74414.1"/>
    <property type="molecule type" value="Genomic_DNA"/>
</dbReference>
<dbReference type="AlphaFoldDB" id="A0A2T6ZG65"/>